<feature type="compositionally biased region" description="Basic and acidic residues" evidence="6">
    <location>
        <begin position="181"/>
        <end position="193"/>
    </location>
</feature>
<dbReference type="InParanoid" id="B8BR77"/>
<dbReference type="GeneID" id="7443107"/>
<dbReference type="PaxDb" id="35128-Thaps268054"/>
<evidence type="ECO:0000313" key="8">
    <source>
        <dbReference type="EMBL" id="EED96486.1"/>
    </source>
</evidence>
<protein>
    <recommendedName>
        <fullName evidence="10">EamA domain-containing protein</fullName>
    </recommendedName>
</protein>
<proteinExistence type="inferred from homology"/>
<evidence type="ECO:0000256" key="4">
    <source>
        <dbReference type="ARBA" id="ARBA00022989"/>
    </source>
</evidence>
<dbReference type="EMBL" id="CM000638">
    <property type="protein sequence ID" value="EED96486.1"/>
    <property type="molecule type" value="Genomic_DNA"/>
</dbReference>
<keyword evidence="3 7" id="KW-0812">Transmembrane</keyword>
<dbReference type="eggNOG" id="ENOG502S3ZM">
    <property type="taxonomic scope" value="Eukaryota"/>
</dbReference>
<dbReference type="STRING" id="35128.B8BR77"/>
<feature type="transmembrane region" description="Helical" evidence="7">
    <location>
        <begin position="290"/>
        <end position="311"/>
    </location>
</feature>
<sequence>MSLFSHQANAMNNNELIGLTAAFLASLSFGSYGVPMKGEAATSLDVDPLVFQSYKSFSVLVTSAILIAVNNLLADQYDAATRWTFSDFTPWAFVSSVLWVPGGTAGVYAIRRAGLAISVGIWSCVIVMLSFVWGVLIFHEKQRSGVWGALGAMGVLCFGLCGIAYFSSFEAESKKRKRLEGHRTNNDEEKVARETSPLIEIQQQTQQYTEEDSIRSLDLETFPHSGAPPHSHQTINIHLPAFLFEDNNARKHTLNFLKYHIGLFMAVVNGVLAASIMVPLHYAPPKSTQGIGFSMSFGIAAMIVVVAIWILRWMLHSVQHCIEDSRWNGCCSLQTATQIITESFCKGYNSLPSFYLKQMWRPGLLSGLLYSLGNLFGIVSIQRLGNFMGYSLNQSSMIVSGLWGIFYYKEIPGIRNVIGFLCSVIVVFAGILILGREHVG</sequence>
<dbReference type="RefSeq" id="XP_002286845.1">
    <property type="nucleotide sequence ID" value="XM_002286809.1"/>
</dbReference>
<comment type="similarity">
    <text evidence="2">Belongs to the TMEM144 family.</text>
</comment>
<evidence type="ECO:0000313" key="9">
    <source>
        <dbReference type="Proteomes" id="UP000001449"/>
    </source>
</evidence>
<dbReference type="AlphaFoldDB" id="B8BR77"/>
<keyword evidence="9" id="KW-1185">Reference proteome</keyword>
<comment type="subcellular location">
    <subcellularLocation>
        <location evidence="1">Membrane</location>
        <topology evidence="1">Multi-pass membrane protein</topology>
    </subcellularLocation>
</comment>
<keyword evidence="5 7" id="KW-0472">Membrane</keyword>
<dbReference type="PANTHER" id="PTHR16119">
    <property type="entry name" value="TRANSMEMBRANE PROTEIN 144"/>
    <property type="match status" value="1"/>
</dbReference>
<organism evidence="8 9">
    <name type="scientific">Thalassiosira pseudonana</name>
    <name type="common">Marine diatom</name>
    <name type="synonym">Cyclotella nana</name>
    <dbReference type="NCBI Taxonomy" id="35128"/>
    <lineage>
        <taxon>Eukaryota</taxon>
        <taxon>Sar</taxon>
        <taxon>Stramenopiles</taxon>
        <taxon>Ochrophyta</taxon>
        <taxon>Bacillariophyta</taxon>
        <taxon>Coscinodiscophyceae</taxon>
        <taxon>Thalassiosirophycidae</taxon>
        <taxon>Thalassiosirales</taxon>
        <taxon>Thalassiosiraceae</taxon>
        <taxon>Thalassiosira</taxon>
    </lineage>
</organism>
<feature type="transmembrane region" description="Helical" evidence="7">
    <location>
        <begin position="417"/>
        <end position="435"/>
    </location>
</feature>
<dbReference type="Pfam" id="PF06800">
    <property type="entry name" value="Sugar_transport"/>
    <property type="match status" value="1"/>
</dbReference>
<feature type="transmembrane region" description="Helical" evidence="7">
    <location>
        <begin position="115"/>
        <end position="139"/>
    </location>
</feature>
<dbReference type="OMA" id="GNFMGYS"/>
<feature type="transmembrane region" description="Helical" evidence="7">
    <location>
        <begin position="363"/>
        <end position="381"/>
    </location>
</feature>
<evidence type="ECO:0000256" key="7">
    <source>
        <dbReference type="SAM" id="Phobius"/>
    </source>
</evidence>
<feature type="transmembrane region" description="Helical" evidence="7">
    <location>
        <begin position="145"/>
        <end position="168"/>
    </location>
</feature>
<dbReference type="Pfam" id="PF07857">
    <property type="entry name" value="TMEM144"/>
    <property type="match status" value="1"/>
</dbReference>
<evidence type="ECO:0000256" key="2">
    <source>
        <dbReference type="ARBA" id="ARBA00005731"/>
    </source>
</evidence>
<name>B8BR77_THAPS</name>
<evidence type="ECO:0000256" key="1">
    <source>
        <dbReference type="ARBA" id="ARBA00004141"/>
    </source>
</evidence>
<dbReference type="KEGG" id="tps:THAPSDRAFT_268054"/>
<reference evidence="8 9" key="1">
    <citation type="journal article" date="2004" name="Science">
        <title>The genome of the diatom Thalassiosira pseudonana: ecology, evolution, and metabolism.</title>
        <authorList>
            <person name="Armbrust E.V."/>
            <person name="Berges J.A."/>
            <person name="Bowler C."/>
            <person name="Green B.R."/>
            <person name="Martinez D."/>
            <person name="Putnam N.H."/>
            <person name="Zhou S."/>
            <person name="Allen A.E."/>
            <person name="Apt K.E."/>
            <person name="Bechner M."/>
            <person name="Brzezinski M.A."/>
            <person name="Chaal B.K."/>
            <person name="Chiovitti A."/>
            <person name="Davis A.K."/>
            <person name="Demarest M.S."/>
            <person name="Detter J.C."/>
            <person name="Glavina T."/>
            <person name="Goodstein D."/>
            <person name="Hadi M.Z."/>
            <person name="Hellsten U."/>
            <person name="Hildebrand M."/>
            <person name="Jenkins B.D."/>
            <person name="Jurka J."/>
            <person name="Kapitonov V.V."/>
            <person name="Kroger N."/>
            <person name="Lau W.W."/>
            <person name="Lane T.W."/>
            <person name="Larimer F.W."/>
            <person name="Lippmeier J.C."/>
            <person name="Lucas S."/>
            <person name="Medina M."/>
            <person name="Montsant A."/>
            <person name="Obornik M."/>
            <person name="Parker M.S."/>
            <person name="Palenik B."/>
            <person name="Pazour G.J."/>
            <person name="Richardson P.M."/>
            <person name="Rynearson T.A."/>
            <person name="Saito M.A."/>
            <person name="Schwartz D.C."/>
            <person name="Thamatrakoln K."/>
            <person name="Valentin K."/>
            <person name="Vardi A."/>
            <person name="Wilkerson F.P."/>
            <person name="Rokhsar D.S."/>
        </authorList>
    </citation>
    <scope>NUCLEOTIDE SEQUENCE [LARGE SCALE GENOMIC DNA]</scope>
    <source>
        <strain evidence="8 9">CCMP1335</strain>
    </source>
</reference>
<dbReference type="GO" id="GO:0016020">
    <property type="term" value="C:membrane"/>
    <property type="evidence" value="ECO:0007669"/>
    <property type="project" value="UniProtKB-SubCell"/>
</dbReference>
<dbReference type="Proteomes" id="UP000001449">
    <property type="component" value="Chromosome 1"/>
</dbReference>
<dbReference type="InterPro" id="IPR012435">
    <property type="entry name" value="TMEM144"/>
</dbReference>
<dbReference type="PANTHER" id="PTHR16119:SF17">
    <property type="entry name" value="TRANSMEMBRANE PROTEIN 144"/>
    <property type="match status" value="1"/>
</dbReference>
<dbReference type="GO" id="GO:0015144">
    <property type="term" value="F:carbohydrate transmembrane transporter activity"/>
    <property type="evidence" value="ECO:0007669"/>
    <property type="project" value="InterPro"/>
</dbReference>
<evidence type="ECO:0000256" key="6">
    <source>
        <dbReference type="SAM" id="MobiDB-lite"/>
    </source>
</evidence>
<feature type="transmembrane region" description="Helical" evidence="7">
    <location>
        <begin position="259"/>
        <end position="278"/>
    </location>
</feature>
<gene>
    <name evidence="8" type="ORF">THAPSDRAFT_268054</name>
</gene>
<evidence type="ECO:0000256" key="3">
    <source>
        <dbReference type="ARBA" id="ARBA00022692"/>
    </source>
</evidence>
<keyword evidence="4 7" id="KW-1133">Transmembrane helix</keyword>
<feature type="transmembrane region" description="Helical" evidence="7">
    <location>
        <begin position="57"/>
        <end position="74"/>
    </location>
</feature>
<evidence type="ECO:0000256" key="5">
    <source>
        <dbReference type="ARBA" id="ARBA00023136"/>
    </source>
</evidence>
<feature type="region of interest" description="Disordered" evidence="6">
    <location>
        <begin position="177"/>
        <end position="196"/>
    </location>
</feature>
<evidence type="ECO:0008006" key="10">
    <source>
        <dbReference type="Google" id="ProtNLM"/>
    </source>
</evidence>
<accession>B8BR77</accession>
<reference evidence="8 9" key="2">
    <citation type="journal article" date="2008" name="Nature">
        <title>The Phaeodactylum genome reveals the evolutionary history of diatom genomes.</title>
        <authorList>
            <person name="Bowler C."/>
            <person name="Allen A.E."/>
            <person name="Badger J.H."/>
            <person name="Grimwood J."/>
            <person name="Jabbari K."/>
            <person name="Kuo A."/>
            <person name="Maheswari U."/>
            <person name="Martens C."/>
            <person name="Maumus F."/>
            <person name="Otillar R.P."/>
            <person name="Rayko E."/>
            <person name="Salamov A."/>
            <person name="Vandepoele K."/>
            <person name="Beszteri B."/>
            <person name="Gruber A."/>
            <person name="Heijde M."/>
            <person name="Katinka M."/>
            <person name="Mock T."/>
            <person name="Valentin K."/>
            <person name="Verret F."/>
            <person name="Berges J.A."/>
            <person name="Brownlee C."/>
            <person name="Cadoret J.P."/>
            <person name="Chiovitti A."/>
            <person name="Choi C.J."/>
            <person name="Coesel S."/>
            <person name="De Martino A."/>
            <person name="Detter J.C."/>
            <person name="Durkin C."/>
            <person name="Falciatore A."/>
            <person name="Fournet J."/>
            <person name="Haruta M."/>
            <person name="Huysman M.J."/>
            <person name="Jenkins B.D."/>
            <person name="Jiroutova K."/>
            <person name="Jorgensen R.E."/>
            <person name="Joubert Y."/>
            <person name="Kaplan A."/>
            <person name="Kroger N."/>
            <person name="Kroth P.G."/>
            <person name="La Roche J."/>
            <person name="Lindquist E."/>
            <person name="Lommer M."/>
            <person name="Martin-Jezequel V."/>
            <person name="Lopez P.J."/>
            <person name="Lucas S."/>
            <person name="Mangogna M."/>
            <person name="McGinnis K."/>
            <person name="Medlin L.K."/>
            <person name="Montsant A."/>
            <person name="Oudot-Le Secq M.P."/>
            <person name="Napoli C."/>
            <person name="Obornik M."/>
            <person name="Parker M.S."/>
            <person name="Petit J.L."/>
            <person name="Porcel B.M."/>
            <person name="Poulsen N."/>
            <person name="Robison M."/>
            <person name="Rychlewski L."/>
            <person name="Rynearson T.A."/>
            <person name="Schmutz J."/>
            <person name="Shapiro H."/>
            <person name="Siaut M."/>
            <person name="Stanley M."/>
            <person name="Sussman M.R."/>
            <person name="Taylor A.R."/>
            <person name="Vardi A."/>
            <person name="von Dassow P."/>
            <person name="Vyverman W."/>
            <person name="Willis A."/>
            <person name="Wyrwicz L.S."/>
            <person name="Rokhsar D.S."/>
            <person name="Weissenbach J."/>
            <person name="Armbrust E.V."/>
            <person name="Green B.R."/>
            <person name="Van de Peer Y."/>
            <person name="Grigoriev I.V."/>
        </authorList>
    </citation>
    <scope>NUCLEOTIDE SEQUENCE [LARGE SCALE GENOMIC DNA]</scope>
    <source>
        <strain evidence="8 9">CCMP1335</strain>
    </source>
</reference>
<dbReference type="HOGENOM" id="CLU_062943_0_0_1"/>
<dbReference type="InterPro" id="IPR010651">
    <property type="entry name" value="Sugar_transport"/>
</dbReference>